<accession>A0A939LX23</accession>
<evidence type="ECO:0000256" key="1">
    <source>
        <dbReference type="ARBA" id="ARBA00022603"/>
    </source>
</evidence>
<dbReference type="InterPro" id="IPR004398">
    <property type="entry name" value="RNA_MeTrfase_RsmD"/>
</dbReference>
<name>A0A939LX23_9MICO</name>
<dbReference type="PIRSF" id="PIRSF004553">
    <property type="entry name" value="CHP00095"/>
    <property type="match status" value="1"/>
</dbReference>
<proteinExistence type="predicted"/>
<sequence length="214" mass="22163">MTRIIAGAAGSLRLEVPKAGTRPTSDRVREAIFSALESWGLVDGARVLDLYAGSGALGLEAASRGASAVTLVERHAQAAQVAGRNARTVLGAFGRGSGKGGRGSEGSAPEIVVVKQSVQTFLESTPPGGSSLAGDGDPSLWDVALLDPPYDLEETELAGNLAALVPLLSADAVVLVERSSRSPEPSWPAGLRPLRDRRYGETALWWAEPTLPAA</sequence>
<dbReference type="Pfam" id="PF03602">
    <property type="entry name" value="Cons_hypoth95"/>
    <property type="match status" value="2"/>
</dbReference>
<dbReference type="PANTHER" id="PTHR43542:SF1">
    <property type="entry name" value="METHYLTRANSFERASE"/>
    <property type="match status" value="1"/>
</dbReference>
<dbReference type="Proteomes" id="UP000664398">
    <property type="component" value="Unassembled WGS sequence"/>
</dbReference>
<dbReference type="EMBL" id="JAGDYL010000028">
    <property type="protein sequence ID" value="MBO1806290.1"/>
    <property type="molecule type" value="Genomic_DNA"/>
</dbReference>
<comment type="caution">
    <text evidence="3">The sequence shown here is derived from an EMBL/GenBank/DDBJ whole genome shotgun (WGS) entry which is preliminary data.</text>
</comment>
<dbReference type="PANTHER" id="PTHR43542">
    <property type="entry name" value="METHYLTRANSFERASE"/>
    <property type="match status" value="1"/>
</dbReference>
<dbReference type="GO" id="GO:0031167">
    <property type="term" value="P:rRNA methylation"/>
    <property type="evidence" value="ECO:0007669"/>
    <property type="project" value="InterPro"/>
</dbReference>
<keyword evidence="1 3" id="KW-0489">Methyltransferase</keyword>
<gene>
    <name evidence="3" type="ORF">J4H91_13335</name>
</gene>
<dbReference type="AlphaFoldDB" id="A0A939LX23"/>
<evidence type="ECO:0000313" key="4">
    <source>
        <dbReference type="Proteomes" id="UP000664398"/>
    </source>
</evidence>
<dbReference type="SUPFAM" id="SSF53335">
    <property type="entry name" value="S-adenosyl-L-methionine-dependent methyltransferases"/>
    <property type="match status" value="1"/>
</dbReference>
<organism evidence="3 4">
    <name type="scientific">Leucobacter ruminantium</name>
    <dbReference type="NCBI Taxonomy" id="1289170"/>
    <lineage>
        <taxon>Bacteria</taxon>
        <taxon>Bacillati</taxon>
        <taxon>Actinomycetota</taxon>
        <taxon>Actinomycetes</taxon>
        <taxon>Micrococcales</taxon>
        <taxon>Microbacteriaceae</taxon>
        <taxon>Leucobacter</taxon>
    </lineage>
</organism>
<dbReference type="Gene3D" id="3.40.50.150">
    <property type="entry name" value="Vaccinia Virus protein VP39"/>
    <property type="match status" value="1"/>
</dbReference>
<dbReference type="RefSeq" id="WP_208046752.1">
    <property type="nucleotide sequence ID" value="NZ_JAGDYL010000028.1"/>
</dbReference>
<dbReference type="GO" id="GO:0008168">
    <property type="term" value="F:methyltransferase activity"/>
    <property type="evidence" value="ECO:0007669"/>
    <property type="project" value="UniProtKB-KW"/>
</dbReference>
<protein>
    <submittedName>
        <fullName evidence="3">RsmD family RNA methyltransferase</fullName>
    </submittedName>
</protein>
<evidence type="ECO:0000313" key="3">
    <source>
        <dbReference type="EMBL" id="MBO1806290.1"/>
    </source>
</evidence>
<keyword evidence="2" id="KW-0808">Transferase</keyword>
<dbReference type="InterPro" id="IPR029063">
    <property type="entry name" value="SAM-dependent_MTases_sf"/>
</dbReference>
<dbReference type="CDD" id="cd02440">
    <property type="entry name" value="AdoMet_MTases"/>
    <property type="match status" value="1"/>
</dbReference>
<keyword evidence="4" id="KW-1185">Reference proteome</keyword>
<evidence type="ECO:0000256" key="2">
    <source>
        <dbReference type="ARBA" id="ARBA00022679"/>
    </source>
</evidence>
<reference evidence="3" key="1">
    <citation type="submission" date="2021-03" db="EMBL/GenBank/DDBJ databases">
        <title>Leucobacter chromiisoli sp. nov., isolated from chromium-containing soil of chemical plant.</title>
        <authorList>
            <person name="Xu Z."/>
        </authorList>
    </citation>
    <scope>NUCLEOTIDE SEQUENCE</scope>
    <source>
        <strain evidence="3">A2</strain>
    </source>
</reference>